<evidence type="ECO:0000256" key="1">
    <source>
        <dbReference type="ARBA" id="ARBA00022714"/>
    </source>
</evidence>
<gene>
    <name evidence="6" type="ORF">METZ01_LOCUS357305</name>
</gene>
<protein>
    <recommendedName>
        <fullName evidence="5">Iron-binding zinc finger CDGSH type domain-containing protein</fullName>
    </recommendedName>
</protein>
<evidence type="ECO:0000256" key="4">
    <source>
        <dbReference type="ARBA" id="ARBA00023014"/>
    </source>
</evidence>
<evidence type="ECO:0000256" key="2">
    <source>
        <dbReference type="ARBA" id="ARBA00022723"/>
    </source>
</evidence>
<evidence type="ECO:0000256" key="3">
    <source>
        <dbReference type="ARBA" id="ARBA00023004"/>
    </source>
</evidence>
<evidence type="ECO:0000259" key="5">
    <source>
        <dbReference type="Pfam" id="PF09360"/>
    </source>
</evidence>
<dbReference type="InterPro" id="IPR042216">
    <property type="entry name" value="MitoNEET_CISD"/>
</dbReference>
<dbReference type="Gene3D" id="3.40.5.90">
    <property type="entry name" value="CDGSH iron-sulfur domain, mitoNEET-type"/>
    <property type="match status" value="1"/>
</dbReference>
<dbReference type="AlphaFoldDB" id="A0A382S6B5"/>
<name>A0A382S6B5_9ZZZZ</name>
<keyword evidence="3" id="KW-0408">Iron</keyword>
<dbReference type="GO" id="GO:0046872">
    <property type="term" value="F:metal ion binding"/>
    <property type="evidence" value="ECO:0007669"/>
    <property type="project" value="UniProtKB-KW"/>
</dbReference>
<dbReference type="GO" id="GO:0051537">
    <property type="term" value="F:2 iron, 2 sulfur cluster binding"/>
    <property type="evidence" value="ECO:0007669"/>
    <property type="project" value="UniProtKB-KW"/>
</dbReference>
<evidence type="ECO:0000313" key="6">
    <source>
        <dbReference type="EMBL" id="SVD04451.1"/>
    </source>
</evidence>
<keyword evidence="2" id="KW-0479">Metal-binding</keyword>
<organism evidence="6">
    <name type="scientific">marine metagenome</name>
    <dbReference type="NCBI Taxonomy" id="408172"/>
    <lineage>
        <taxon>unclassified sequences</taxon>
        <taxon>metagenomes</taxon>
        <taxon>ecological metagenomes</taxon>
    </lineage>
</organism>
<sequence>MLEKVQIKAMKNGPLVIEGKAEITDENGDVNETEGKMIALCRCGQSANKPF</sequence>
<accession>A0A382S6B5</accession>
<dbReference type="Pfam" id="PF09360">
    <property type="entry name" value="zf-CDGSH"/>
    <property type="match status" value="1"/>
</dbReference>
<dbReference type="EMBL" id="UINC01126153">
    <property type="protein sequence ID" value="SVD04451.1"/>
    <property type="molecule type" value="Genomic_DNA"/>
</dbReference>
<keyword evidence="4" id="KW-0411">Iron-sulfur</keyword>
<dbReference type="GO" id="GO:0005737">
    <property type="term" value="C:cytoplasm"/>
    <property type="evidence" value="ECO:0007669"/>
    <property type="project" value="UniProtKB-ARBA"/>
</dbReference>
<keyword evidence="1" id="KW-0001">2Fe-2S</keyword>
<proteinExistence type="predicted"/>
<feature type="non-terminal residue" evidence="6">
    <location>
        <position position="51"/>
    </location>
</feature>
<dbReference type="InterPro" id="IPR018967">
    <property type="entry name" value="FeS-contain_CDGSH-typ"/>
</dbReference>
<feature type="domain" description="Iron-binding zinc finger CDGSH type" evidence="5">
    <location>
        <begin position="12"/>
        <end position="51"/>
    </location>
</feature>
<reference evidence="6" key="1">
    <citation type="submission" date="2018-05" db="EMBL/GenBank/DDBJ databases">
        <authorList>
            <person name="Lanie J.A."/>
            <person name="Ng W.-L."/>
            <person name="Kazmierczak K.M."/>
            <person name="Andrzejewski T.M."/>
            <person name="Davidsen T.M."/>
            <person name="Wayne K.J."/>
            <person name="Tettelin H."/>
            <person name="Glass J.I."/>
            <person name="Rusch D."/>
            <person name="Podicherti R."/>
            <person name="Tsui H.-C.T."/>
            <person name="Winkler M.E."/>
        </authorList>
    </citation>
    <scope>NUCLEOTIDE SEQUENCE</scope>
</reference>